<proteinExistence type="predicted"/>
<dbReference type="Proteomes" id="UP001299409">
    <property type="component" value="Unassembled WGS sequence"/>
</dbReference>
<evidence type="ECO:0000313" key="3">
    <source>
        <dbReference type="EMBL" id="MCB5447371.1"/>
    </source>
</evidence>
<dbReference type="EMBL" id="CACRUE010000026">
    <property type="protein sequence ID" value="VYU14327.1"/>
    <property type="molecule type" value="Genomic_DNA"/>
</dbReference>
<feature type="domain" description="Methylene-tetrahydrofolate reductase C-terminal-like" evidence="2">
    <location>
        <begin position="112"/>
        <end position="206"/>
    </location>
</feature>
<dbReference type="EMBL" id="JAJBMB010000021">
    <property type="protein sequence ID" value="MCB5447371.1"/>
    <property type="molecule type" value="Genomic_DNA"/>
</dbReference>
<reference evidence="4" key="1">
    <citation type="submission" date="2019-11" db="EMBL/GenBank/DDBJ databases">
        <authorList>
            <person name="Feng L."/>
        </authorList>
    </citation>
    <scope>NUCLEOTIDE SEQUENCE</scope>
    <source>
        <strain evidence="4">IbartlettiiLFYP30</strain>
    </source>
</reference>
<dbReference type="InterPro" id="IPR022026">
    <property type="entry name" value="DUF5981"/>
</dbReference>
<dbReference type="AlphaFoldDB" id="A0A6N3CKD8"/>
<dbReference type="Pfam" id="PF12225">
    <property type="entry name" value="DUF5981"/>
    <property type="match status" value="1"/>
</dbReference>
<protein>
    <submittedName>
        <fullName evidence="3">Methylenetetrahydrofolate reductase C-terminal domain-containing protein</fullName>
    </submittedName>
</protein>
<dbReference type="RefSeq" id="WP_007286365.1">
    <property type="nucleotide sequence ID" value="NZ_BAABXU010000001.1"/>
</dbReference>
<name>A0A6N3CKD8_9FIRM</name>
<keyword evidence="5" id="KW-1185">Reference proteome</keyword>
<evidence type="ECO:0000313" key="5">
    <source>
        <dbReference type="Proteomes" id="UP001299409"/>
    </source>
</evidence>
<evidence type="ECO:0000256" key="1">
    <source>
        <dbReference type="SAM" id="MobiDB-lite"/>
    </source>
</evidence>
<gene>
    <name evidence="4" type="ORF">IBLFYP30_01846</name>
    <name evidence="3" type="ORF">LIP50_14290</name>
</gene>
<organism evidence="4">
    <name type="scientific">Intestinibacter bartlettii</name>
    <dbReference type="NCBI Taxonomy" id="261299"/>
    <lineage>
        <taxon>Bacteria</taxon>
        <taxon>Bacillati</taxon>
        <taxon>Bacillota</taxon>
        <taxon>Clostridia</taxon>
        <taxon>Peptostreptococcales</taxon>
        <taxon>Peptostreptococcaceae</taxon>
        <taxon>Intestinibacter</taxon>
    </lineage>
</organism>
<dbReference type="PANTHER" id="PTHR38755">
    <property type="entry name" value="5,10-METHYLENETETRAHYDROFOLATE REDUCTASE"/>
    <property type="match status" value="1"/>
</dbReference>
<reference evidence="3 5" key="2">
    <citation type="submission" date="2021-10" db="EMBL/GenBank/DDBJ databases">
        <title>Collection of gut derived symbiotic bacterial strains cultured from healthy donors.</title>
        <authorList>
            <person name="Lin H."/>
            <person name="Littmann E."/>
            <person name="Claire K."/>
            <person name="Pamer E."/>
        </authorList>
    </citation>
    <scope>NUCLEOTIDE SEQUENCE [LARGE SCALE GENOMIC DNA]</scope>
    <source>
        <strain evidence="3 5">MSK.17.68</strain>
    </source>
</reference>
<feature type="region of interest" description="Disordered" evidence="1">
    <location>
        <begin position="201"/>
        <end position="224"/>
    </location>
</feature>
<evidence type="ECO:0000259" key="2">
    <source>
        <dbReference type="Pfam" id="PF12225"/>
    </source>
</evidence>
<dbReference type="GeneID" id="89566091"/>
<evidence type="ECO:0000313" key="4">
    <source>
        <dbReference type="EMBL" id="VYU14327.1"/>
    </source>
</evidence>
<dbReference type="PANTHER" id="PTHR38755:SF1">
    <property type="entry name" value="METHYLENE-TETRAHYDROFOLATE REDUCTASE C-TERMINAL DOMAIN-CONTAINING PROTEIN"/>
    <property type="match status" value="1"/>
</dbReference>
<accession>A0A6N3CKD8</accession>
<sequence>MVISERKPMEEILGFLKGCEKIVLVGCGQCASACKVGGAPEIEEMTALLEAEGKKVLGHVMPDSTCNLLLNKKELKSVKEELKEADAVLSLACGDGTQTIMKNTKKQNIPVYPANNTMFIGEVERVGKFEEACKACGECELGWTGGICPVTMCAKGLVNGACGGAKNGKCEVSPDNDCAWVLIYERLKELGQLDNLKEVRPPKDYSKQLNPRRLDANKKASAEA</sequence>